<dbReference type="GO" id="GO:0010309">
    <property type="term" value="F:acireductone dioxygenase [iron(II)-requiring] activity"/>
    <property type="evidence" value="ECO:0007669"/>
    <property type="project" value="UniProtKB-UniRule"/>
</dbReference>
<dbReference type="GO" id="GO:0019509">
    <property type="term" value="P:L-methionine salvage from methylthioadenosine"/>
    <property type="evidence" value="ECO:0007669"/>
    <property type="project" value="UniProtKB-UniRule"/>
</dbReference>
<dbReference type="GO" id="GO:0016151">
    <property type="term" value="F:nickel cation binding"/>
    <property type="evidence" value="ECO:0007669"/>
    <property type="project" value="UniProtKB-UniRule"/>
</dbReference>
<keyword evidence="3 11" id="KW-0533">Nickel</keyword>
<evidence type="ECO:0000256" key="8">
    <source>
        <dbReference type="ARBA" id="ARBA00023004"/>
    </source>
</evidence>
<feature type="binding site" evidence="11">
    <location>
        <position position="99"/>
    </location>
    <ligand>
        <name>Fe(2+)</name>
        <dbReference type="ChEBI" id="CHEBI:29033"/>
        <note>for iron-dependent acireductone dioxygenase activity</note>
    </ligand>
</feature>
<keyword evidence="7 11" id="KW-0560">Oxidoreductase</keyword>
<organism evidence="12 13">
    <name type="scientific">Acanthamoeba castellanii (strain ATCC 30010 / Neff)</name>
    <dbReference type="NCBI Taxonomy" id="1257118"/>
    <lineage>
        <taxon>Eukaryota</taxon>
        <taxon>Amoebozoa</taxon>
        <taxon>Discosea</taxon>
        <taxon>Longamoebia</taxon>
        <taxon>Centramoebida</taxon>
        <taxon>Acanthamoebidae</taxon>
        <taxon>Acanthamoeba</taxon>
    </lineage>
</organism>
<dbReference type="EC" id="1.13.11.54" evidence="11"/>
<dbReference type="OrthoDB" id="1867259at2759"/>
<keyword evidence="2 11" id="KW-0963">Cytoplasm</keyword>
<dbReference type="GO" id="GO:0010308">
    <property type="term" value="F:acireductone dioxygenase (Ni2+-requiring) activity"/>
    <property type="evidence" value="ECO:0007669"/>
    <property type="project" value="UniProtKB-UniRule"/>
</dbReference>
<dbReference type="OMA" id="WYMDESQ"/>
<dbReference type="CDD" id="cd02232">
    <property type="entry name" value="cupin_ARD"/>
    <property type="match status" value="1"/>
</dbReference>
<dbReference type="RefSeq" id="XP_004337227.1">
    <property type="nucleotide sequence ID" value="XM_004337179.1"/>
</dbReference>
<comment type="similarity">
    <text evidence="11">Belongs to the acireductone dioxygenase (ARD) family.</text>
</comment>
<evidence type="ECO:0000256" key="9">
    <source>
        <dbReference type="ARBA" id="ARBA00023167"/>
    </source>
</evidence>
<keyword evidence="10 11" id="KW-0539">Nucleus</keyword>
<feature type="binding site" evidence="11">
    <location>
        <position position="138"/>
    </location>
    <ligand>
        <name>Ni(2+)</name>
        <dbReference type="ChEBI" id="CHEBI:49786"/>
        <note>for nickel-dependent acireductone dioxygenase activity</note>
    </ligand>
</feature>
<protein>
    <recommendedName>
        <fullName evidence="11">Acireductone dioxygenase</fullName>
    </recommendedName>
    <alternativeName>
        <fullName evidence="11">Acireductone dioxygenase (Fe(2+)-requiring)</fullName>
        <shortName evidence="11">ARD'</shortName>
        <shortName evidence="11">Fe-ARD</shortName>
        <ecNumber evidence="11">1.13.11.54</ecNumber>
    </alternativeName>
    <alternativeName>
        <fullName evidence="11">Acireductone dioxygenase (Ni(2+)-requiring)</fullName>
        <shortName evidence="11">ARD</shortName>
        <shortName evidence="11">Ni-ARD</shortName>
        <ecNumber evidence="11">1.13.11.53</ecNumber>
    </alternativeName>
</protein>
<dbReference type="EC" id="1.13.11.53" evidence="11"/>
<keyword evidence="4 11" id="KW-0028">Amino-acid biosynthesis</keyword>
<evidence type="ECO:0000256" key="3">
    <source>
        <dbReference type="ARBA" id="ARBA00022596"/>
    </source>
</evidence>
<accession>L8GPW7</accession>
<dbReference type="Pfam" id="PF03079">
    <property type="entry name" value="ARD"/>
    <property type="match status" value="1"/>
</dbReference>
<dbReference type="InterPro" id="IPR004313">
    <property type="entry name" value="ARD"/>
</dbReference>
<comment type="catalytic activity">
    <reaction evidence="11">
        <text>1,2-dihydroxy-5-(methylsulfanyl)pent-1-en-3-one + O2 = 3-(methylsulfanyl)propanoate + CO + formate + 2 H(+)</text>
        <dbReference type="Rhea" id="RHEA:14161"/>
        <dbReference type="ChEBI" id="CHEBI:15378"/>
        <dbReference type="ChEBI" id="CHEBI:15379"/>
        <dbReference type="ChEBI" id="CHEBI:15740"/>
        <dbReference type="ChEBI" id="CHEBI:17245"/>
        <dbReference type="ChEBI" id="CHEBI:49016"/>
        <dbReference type="ChEBI" id="CHEBI:49252"/>
        <dbReference type="EC" id="1.13.11.53"/>
    </reaction>
</comment>
<comment type="cofactor">
    <cofactor evidence="11">
        <name>Fe(2+)</name>
        <dbReference type="ChEBI" id="CHEBI:29033"/>
    </cofactor>
    <cofactor evidence="11">
        <name>Ni(2+)</name>
        <dbReference type="ChEBI" id="CHEBI:49786"/>
    </cofactor>
    <text evidence="11">Binds either 1 Fe or Ni cation per monomer. Iron-binding promotes an acireductone dioxygenase reaction producing 2-keto-4-methylthiobutyrate, while nickel-binding promotes an acireductone dioxygenase reaction producing 3-(methylsulfanyl)propanoate.</text>
</comment>
<comment type="subcellular location">
    <subcellularLocation>
        <location evidence="11">Cytoplasm</location>
    </subcellularLocation>
    <subcellularLocation>
        <location evidence="11">Nucleus</location>
    </subcellularLocation>
</comment>
<proteinExistence type="inferred from homology"/>
<evidence type="ECO:0000313" key="13">
    <source>
        <dbReference type="Proteomes" id="UP000011083"/>
    </source>
</evidence>
<dbReference type="InterPro" id="IPR027496">
    <property type="entry name" value="ARD_euk"/>
</dbReference>
<dbReference type="UniPathway" id="UPA00904">
    <property type="reaction ID" value="UER00878"/>
</dbReference>
<reference evidence="12 13" key="1">
    <citation type="journal article" date="2013" name="Genome Biol.">
        <title>Genome of Acanthamoeba castellanii highlights extensive lateral gene transfer and early evolution of tyrosine kinase signaling.</title>
        <authorList>
            <person name="Clarke M."/>
            <person name="Lohan A.J."/>
            <person name="Liu B."/>
            <person name="Lagkouvardos I."/>
            <person name="Roy S."/>
            <person name="Zafar N."/>
            <person name="Bertelli C."/>
            <person name="Schilde C."/>
            <person name="Kianianmomeni A."/>
            <person name="Burglin T.R."/>
            <person name="Frech C."/>
            <person name="Turcotte B."/>
            <person name="Kopec K.O."/>
            <person name="Synnott J.M."/>
            <person name="Choo C."/>
            <person name="Paponov I."/>
            <person name="Finkler A."/>
            <person name="Soon Heng Tan C."/>
            <person name="Hutchins A.P."/>
            <person name="Weinmeier T."/>
            <person name="Rattei T."/>
            <person name="Chu J.S."/>
            <person name="Gimenez G."/>
            <person name="Irimia M."/>
            <person name="Rigden D.J."/>
            <person name="Fitzpatrick D.A."/>
            <person name="Lorenzo-Morales J."/>
            <person name="Bateman A."/>
            <person name="Chiu C.H."/>
            <person name="Tang P."/>
            <person name="Hegemann P."/>
            <person name="Fromm H."/>
            <person name="Raoult D."/>
            <person name="Greub G."/>
            <person name="Miranda-Saavedra D."/>
            <person name="Chen N."/>
            <person name="Nash P."/>
            <person name="Ginger M.L."/>
            <person name="Horn M."/>
            <person name="Schaap P."/>
            <person name="Caler L."/>
            <person name="Loftus B."/>
        </authorList>
    </citation>
    <scope>NUCLEOTIDE SEQUENCE [LARGE SCALE GENOMIC DNA]</scope>
    <source>
        <strain evidence="12 13">Neff</strain>
    </source>
</reference>
<dbReference type="KEGG" id="acan:ACA1_218690"/>
<sequence>MKLQYLDAPELPITEATLAEEGVFYLPIDTSAWKEQIEKICAERGYKNRDEVFISLTPDVKPADREFTTGKQILLTRDNDKLDTMLTKFFEEHLHEDEEIRFVLGGAGRFDVRDKQDRWIGITVEEGDLIIVPANMYHRFGLADSNYIHAMRLFSDQPKWEAIPRQQ</sequence>
<evidence type="ECO:0000256" key="5">
    <source>
        <dbReference type="ARBA" id="ARBA00022723"/>
    </source>
</evidence>
<feature type="binding site" evidence="11">
    <location>
        <position position="99"/>
    </location>
    <ligand>
        <name>Ni(2+)</name>
        <dbReference type="ChEBI" id="CHEBI:49786"/>
        <note>for nickel-dependent acireductone dioxygenase activity</note>
    </ligand>
</feature>
<comment type="pathway">
    <text evidence="11">Amino-acid biosynthesis; L-methionine biosynthesis via salvage pathway; L-methionine from S-methyl-5-thio-alpha-D-ribose 1-phosphate: step 5/6.</text>
</comment>
<keyword evidence="6 11" id="KW-0223">Dioxygenase</keyword>
<dbReference type="InterPro" id="IPR011051">
    <property type="entry name" value="RmlC_Cupin_sf"/>
</dbReference>
<evidence type="ECO:0000256" key="11">
    <source>
        <dbReference type="HAMAP-Rule" id="MF_03154"/>
    </source>
</evidence>
<keyword evidence="13" id="KW-1185">Reference proteome</keyword>
<dbReference type="PANTHER" id="PTHR23418">
    <property type="entry name" value="ACIREDUCTONE DIOXYGENASE"/>
    <property type="match status" value="1"/>
</dbReference>
<evidence type="ECO:0000256" key="2">
    <source>
        <dbReference type="ARBA" id="ARBA00022490"/>
    </source>
</evidence>
<keyword evidence="9 11" id="KW-0486">Methionine biosynthesis</keyword>
<evidence type="ECO:0000256" key="1">
    <source>
        <dbReference type="ARBA" id="ARBA00000428"/>
    </source>
</evidence>
<dbReference type="Gene3D" id="2.60.120.10">
    <property type="entry name" value="Jelly Rolls"/>
    <property type="match status" value="1"/>
</dbReference>
<comment type="function">
    <text evidence="11">Catalyzes 2 different reactions between oxygen and the acireductone 1,2-dihydroxy-3-keto-5-methylthiopentene (DHK-MTPene) depending upon the metal bound in the active site. Fe-containing acireductone dioxygenase (Fe-ARD) produces formate and 2-keto-4-methylthiobutyrate (KMTB), the alpha-ketoacid precursor of methionine in the methionine recycle pathway. Ni-containing acireductone dioxygenase (Ni-ARD) produces methylthiopropionate, carbon monoxide and formate, and does not lie on the methionine recycle pathway.</text>
</comment>
<gene>
    <name evidence="12" type="ORF">ACA1_218690</name>
</gene>
<dbReference type="STRING" id="1257118.L8GPW7"/>
<name>L8GPW7_ACACF</name>
<feature type="binding site" evidence="11">
    <location>
        <position position="95"/>
    </location>
    <ligand>
        <name>Ni(2+)</name>
        <dbReference type="ChEBI" id="CHEBI:49786"/>
        <note>for nickel-dependent acireductone dioxygenase activity</note>
    </ligand>
</feature>
<comment type="catalytic activity">
    <reaction evidence="1 11">
        <text>1,2-dihydroxy-5-(methylsulfanyl)pent-1-en-3-one + O2 = 4-methylsulfanyl-2-oxobutanoate + formate + 2 H(+)</text>
        <dbReference type="Rhea" id="RHEA:24504"/>
        <dbReference type="ChEBI" id="CHEBI:15378"/>
        <dbReference type="ChEBI" id="CHEBI:15379"/>
        <dbReference type="ChEBI" id="CHEBI:15740"/>
        <dbReference type="ChEBI" id="CHEBI:16723"/>
        <dbReference type="ChEBI" id="CHEBI:49252"/>
        <dbReference type="EC" id="1.13.11.54"/>
    </reaction>
</comment>
<evidence type="ECO:0000256" key="7">
    <source>
        <dbReference type="ARBA" id="ARBA00023002"/>
    </source>
</evidence>
<dbReference type="GO" id="GO:0005506">
    <property type="term" value="F:iron ion binding"/>
    <property type="evidence" value="ECO:0007669"/>
    <property type="project" value="UniProtKB-UniRule"/>
</dbReference>
<dbReference type="GO" id="GO:0005737">
    <property type="term" value="C:cytoplasm"/>
    <property type="evidence" value="ECO:0007669"/>
    <property type="project" value="UniProtKB-SubCell"/>
</dbReference>
<keyword evidence="8 11" id="KW-0408">Iron</keyword>
<dbReference type="VEuPathDB" id="AmoebaDB:ACA1_218690"/>
<dbReference type="GeneID" id="14915728"/>
<dbReference type="EMBL" id="KB008036">
    <property type="protein sequence ID" value="ELR15214.1"/>
    <property type="molecule type" value="Genomic_DNA"/>
</dbReference>
<dbReference type="Proteomes" id="UP000011083">
    <property type="component" value="Unassembled WGS sequence"/>
</dbReference>
<feature type="binding site" evidence="11">
    <location>
        <position position="138"/>
    </location>
    <ligand>
        <name>Fe(2+)</name>
        <dbReference type="ChEBI" id="CHEBI:29033"/>
        <note>for iron-dependent acireductone dioxygenase activity</note>
    </ligand>
</feature>
<evidence type="ECO:0000256" key="4">
    <source>
        <dbReference type="ARBA" id="ARBA00022605"/>
    </source>
</evidence>
<feature type="binding site" evidence="11">
    <location>
        <position position="95"/>
    </location>
    <ligand>
        <name>Fe(2+)</name>
        <dbReference type="ChEBI" id="CHEBI:29033"/>
        <note>for iron-dependent acireductone dioxygenase activity</note>
    </ligand>
</feature>
<evidence type="ECO:0000256" key="10">
    <source>
        <dbReference type="ARBA" id="ARBA00023242"/>
    </source>
</evidence>
<dbReference type="InterPro" id="IPR014710">
    <property type="entry name" value="RmlC-like_jellyroll"/>
</dbReference>
<feature type="binding site" evidence="11">
    <location>
        <position position="93"/>
    </location>
    <ligand>
        <name>Ni(2+)</name>
        <dbReference type="ChEBI" id="CHEBI:49786"/>
        <note>for nickel-dependent acireductone dioxygenase activity</note>
    </ligand>
</feature>
<dbReference type="AlphaFoldDB" id="L8GPW7"/>
<evidence type="ECO:0000256" key="6">
    <source>
        <dbReference type="ARBA" id="ARBA00022964"/>
    </source>
</evidence>
<dbReference type="SUPFAM" id="SSF51182">
    <property type="entry name" value="RmlC-like cupins"/>
    <property type="match status" value="1"/>
</dbReference>
<feature type="binding site" evidence="11">
    <location>
        <position position="93"/>
    </location>
    <ligand>
        <name>Fe(2+)</name>
        <dbReference type="ChEBI" id="CHEBI:29033"/>
        <note>for iron-dependent acireductone dioxygenase activity</note>
    </ligand>
</feature>
<dbReference type="HAMAP" id="MF_03154">
    <property type="entry name" value="Salvage_MtnD_euk"/>
    <property type="match status" value="1"/>
</dbReference>
<keyword evidence="5 11" id="KW-0479">Metal-binding</keyword>
<dbReference type="PANTHER" id="PTHR23418:SF0">
    <property type="entry name" value="ACIREDUCTONE DIOXYGENASE"/>
    <property type="match status" value="1"/>
</dbReference>
<dbReference type="GO" id="GO:0005634">
    <property type="term" value="C:nucleus"/>
    <property type="evidence" value="ECO:0007669"/>
    <property type="project" value="UniProtKB-SubCell"/>
</dbReference>
<evidence type="ECO:0000313" key="12">
    <source>
        <dbReference type="EMBL" id="ELR15214.1"/>
    </source>
</evidence>